<keyword evidence="2" id="KW-1185">Reference proteome</keyword>
<name>A0A1B8TVP0_9FLAO</name>
<reference evidence="2" key="1">
    <citation type="submission" date="2016-02" db="EMBL/GenBank/DDBJ databases">
        <title>Paenibacillus sp. LPB0068, isolated from Crassostrea gigas.</title>
        <authorList>
            <person name="Shin S.-K."/>
            <person name="Yi H."/>
        </authorList>
    </citation>
    <scope>NUCLEOTIDE SEQUENCE [LARGE SCALE GENOMIC DNA]</scope>
    <source>
        <strain evidence="2">KCTC 23969</strain>
    </source>
</reference>
<dbReference type="Proteomes" id="UP000092612">
    <property type="component" value="Unassembled WGS sequence"/>
</dbReference>
<evidence type="ECO:0000313" key="1">
    <source>
        <dbReference type="EMBL" id="OBY63652.1"/>
    </source>
</evidence>
<evidence type="ECO:0000313" key="2">
    <source>
        <dbReference type="Proteomes" id="UP000092612"/>
    </source>
</evidence>
<protein>
    <submittedName>
        <fullName evidence="1">Uncharacterized protein</fullName>
    </submittedName>
</protein>
<dbReference type="AlphaFoldDB" id="A0A1B8TVP0"/>
<dbReference type="RefSeq" id="WP_068362489.1">
    <property type="nucleotide sequence ID" value="NZ_CP019337.1"/>
</dbReference>
<dbReference type="OrthoDB" id="1350910at2"/>
<organism evidence="1 2">
    <name type="scientific">Polaribacter reichenbachii</name>
    <dbReference type="NCBI Taxonomy" id="996801"/>
    <lineage>
        <taxon>Bacteria</taxon>
        <taxon>Pseudomonadati</taxon>
        <taxon>Bacteroidota</taxon>
        <taxon>Flavobacteriia</taxon>
        <taxon>Flavobacteriales</taxon>
        <taxon>Flavobacteriaceae</taxon>
    </lineage>
</organism>
<proteinExistence type="predicted"/>
<dbReference type="STRING" id="996801.BW723_03000"/>
<accession>A0A1B8TVP0</accession>
<dbReference type="EMBL" id="LSFL01000035">
    <property type="protein sequence ID" value="OBY63652.1"/>
    <property type="molecule type" value="Genomic_DNA"/>
</dbReference>
<sequence length="170" mass="19968">MRYFIICLILLSCKPSNKKNTPKTELNNFEIHIDAIVPKDDFFEVFYLEENSNVQVNFSEEKKIKKKVNASKKVQRITFILPEKARLHQFRLDFGSNQFQKEIITKSITLSYMNNSILINSDLIKIFFRLNKFIHFNGVDGKMNLKIIANKKDPFVIAKPILIKKIELEL</sequence>
<comment type="caution">
    <text evidence="1">The sequence shown here is derived from an EMBL/GenBank/DDBJ whole genome shotgun (WGS) entry which is preliminary data.</text>
</comment>
<dbReference type="KEGG" id="prn:BW723_03000"/>
<gene>
    <name evidence="1" type="ORF">LPB301_12700</name>
</gene>